<feature type="non-terminal residue" evidence="1">
    <location>
        <position position="53"/>
    </location>
</feature>
<dbReference type="EMBL" id="MU128909">
    <property type="protein sequence ID" value="KAF9521161.1"/>
    <property type="molecule type" value="Genomic_DNA"/>
</dbReference>
<dbReference type="Proteomes" id="UP000886523">
    <property type="component" value="Unassembled WGS sequence"/>
</dbReference>
<keyword evidence="2" id="KW-1185">Reference proteome</keyword>
<accession>A0A9P6BDV0</accession>
<sequence>MMNETLPSSRNLTCKMEHCLEIVRSAVPSRPHKNNHTPRLKYMAVDKVLLRCI</sequence>
<evidence type="ECO:0000313" key="2">
    <source>
        <dbReference type="Proteomes" id="UP000886523"/>
    </source>
</evidence>
<organism evidence="1 2">
    <name type="scientific">Hydnum rufescens UP504</name>
    <dbReference type="NCBI Taxonomy" id="1448309"/>
    <lineage>
        <taxon>Eukaryota</taxon>
        <taxon>Fungi</taxon>
        <taxon>Dikarya</taxon>
        <taxon>Basidiomycota</taxon>
        <taxon>Agaricomycotina</taxon>
        <taxon>Agaricomycetes</taxon>
        <taxon>Cantharellales</taxon>
        <taxon>Hydnaceae</taxon>
        <taxon>Hydnum</taxon>
    </lineage>
</organism>
<reference evidence="1" key="1">
    <citation type="journal article" date="2020" name="Nat. Commun.">
        <title>Large-scale genome sequencing of mycorrhizal fungi provides insights into the early evolution of symbiotic traits.</title>
        <authorList>
            <person name="Miyauchi S."/>
            <person name="Kiss E."/>
            <person name="Kuo A."/>
            <person name="Drula E."/>
            <person name="Kohler A."/>
            <person name="Sanchez-Garcia M."/>
            <person name="Morin E."/>
            <person name="Andreopoulos B."/>
            <person name="Barry K.W."/>
            <person name="Bonito G."/>
            <person name="Buee M."/>
            <person name="Carver A."/>
            <person name="Chen C."/>
            <person name="Cichocki N."/>
            <person name="Clum A."/>
            <person name="Culley D."/>
            <person name="Crous P.W."/>
            <person name="Fauchery L."/>
            <person name="Girlanda M."/>
            <person name="Hayes R.D."/>
            <person name="Keri Z."/>
            <person name="LaButti K."/>
            <person name="Lipzen A."/>
            <person name="Lombard V."/>
            <person name="Magnuson J."/>
            <person name="Maillard F."/>
            <person name="Murat C."/>
            <person name="Nolan M."/>
            <person name="Ohm R.A."/>
            <person name="Pangilinan J."/>
            <person name="Pereira M.F."/>
            <person name="Perotto S."/>
            <person name="Peter M."/>
            <person name="Pfister S."/>
            <person name="Riley R."/>
            <person name="Sitrit Y."/>
            <person name="Stielow J.B."/>
            <person name="Szollosi G."/>
            <person name="Zifcakova L."/>
            <person name="Stursova M."/>
            <person name="Spatafora J.W."/>
            <person name="Tedersoo L."/>
            <person name="Vaario L.M."/>
            <person name="Yamada A."/>
            <person name="Yan M."/>
            <person name="Wang P."/>
            <person name="Xu J."/>
            <person name="Bruns T."/>
            <person name="Baldrian P."/>
            <person name="Vilgalys R."/>
            <person name="Dunand C."/>
            <person name="Henrissat B."/>
            <person name="Grigoriev I.V."/>
            <person name="Hibbett D."/>
            <person name="Nagy L.G."/>
            <person name="Martin F.M."/>
        </authorList>
    </citation>
    <scope>NUCLEOTIDE SEQUENCE</scope>
    <source>
        <strain evidence="1">UP504</strain>
    </source>
</reference>
<evidence type="ECO:0000313" key="1">
    <source>
        <dbReference type="EMBL" id="KAF9521161.1"/>
    </source>
</evidence>
<protein>
    <submittedName>
        <fullName evidence="1">Uncharacterized protein</fullName>
    </submittedName>
</protein>
<proteinExistence type="predicted"/>
<comment type="caution">
    <text evidence="1">The sequence shown here is derived from an EMBL/GenBank/DDBJ whole genome shotgun (WGS) entry which is preliminary data.</text>
</comment>
<name>A0A9P6BDV0_9AGAM</name>
<dbReference type="AlphaFoldDB" id="A0A9P6BDV0"/>
<gene>
    <name evidence="1" type="ORF">BS47DRAFT_1335267</name>
</gene>